<accession>A0A8R2JN34</accession>
<reference evidence="2" key="1">
    <citation type="submission" date="2010-06" db="EMBL/GenBank/DDBJ databases">
        <authorList>
            <person name="Jiang H."/>
            <person name="Abraham K."/>
            <person name="Ali S."/>
            <person name="Alsbrooks S.L."/>
            <person name="Anim B.N."/>
            <person name="Anosike U.S."/>
            <person name="Attaway T."/>
            <person name="Bandaranaike D.P."/>
            <person name="Battles P.K."/>
            <person name="Bell S.N."/>
            <person name="Bell A.V."/>
            <person name="Beltran B."/>
            <person name="Bickham C."/>
            <person name="Bustamante Y."/>
            <person name="Caleb T."/>
            <person name="Canada A."/>
            <person name="Cardenas V."/>
            <person name="Carter K."/>
            <person name="Chacko J."/>
            <person name="Chandrabose M.N."/>
            <person name="Chavez D."/>
            <person name="Chavez A."/>
            <person name="Chen L."/>
            <person name="Chu H.-S."/>
            <person name="Claassen K.J."/>
            <person name="Cockrell R."/>
            <person name="Collins M."/>
            <person name="Cooper J.A."/>
            <person name="Cree A."/>
            <person name="Curry S.M."/>
            <person name="Da Y."/>
            <person name="Dao M.D."/>
            <person name="Das B."/>
            <person name="Davila M.-L."/>
            <person name="Davy-Carroll L."/>
            <person name="Denson S."/>
            <person name="Dinh H."/>
            <person name="Ebong V.E."/>
            <person name="Edwards J.R."/>
            <person name="Egan A."/>
            <person name="El-Daye J."/>
            <person name="Escobedo L."/>
            <person name="Fernandez S."/>
            <person name="Fernando P.R."/>
            <person name="Flagg N."/>
            <person name="Forbes L.D."/>
            <person name="Fowler R.G."/>
            <person name="Fu Q."/>
            <person name="Gabisi R.A."/>
            <person name="Ganer J."/>
            <person name="Garbino Pronczuk A."/>
            <person name="Garcia R.M."/>
            <person name="Garner T."/>
            <person name="Garrett T.E."/>
            <person name="Gonzalez D.A."/>
            <person name="Hamid H."/>
            <person name="Hawkins E.S."/>
            <person name="Hirani K."/>
            <person name="Hogues M.E."/>
            <person name="Hollins B."/>
            <person name="Hsiao C.-H."/>
            <person name="Jabil R."/>
            <person name="James M.L."/>
            <person name="Jhangiani S.N."/>
            <person name="Johnson B."/>
            <person name="Johnson Q."/>
            <person name="Joshi V."/>
            <person name="Kalu J.B."/>
            <person name="Kam C."/>
            <person name="Kashfia A."/>
            <person name="Keebler J."/>
            <person name="Kisamo H."/>
            <person name="Kovar C.L."/>
            <person name="Lago L.A."/>
            <person name="Lai C.-Y."/>
            <person name="Laidlaw J."/>
            <person name="Lara F."/>
            <person name="Le T.-K."/>
            <person name="Lee S.L."/>
            <person name="Legall F.H."/>
            <person name="Lemon S.J."/>
            <person name="Lewis L.R."/>
            <person name="Li B."/>
            <person name="Liu Y."/>
            <person name="Liu Y.-S."/>
            <person name="Lopez J."/>
            <person name="Lozado R.J."/>
            <person name="Lu J."/>
            <person name="Madu R.C."/>
            <person name="Maheshwari M."/>
            <person name="Maheshwari R."/>
            <person name="Malloy K."/>
            <person name="Martinez E."/>
            <person name="Mathew T."/>
            <person name="Mercado I.C."/>
            <person name="Mercado C."/>
            <person name="Meyer B."/>
            <person name="Montgomery K."/>
            <person name="Morgan M.B."/>
            <person name="Munidasa M."/>
            <person name="Nazareth L.V."/>
            <person name="Nelson J."/>
            <person name="Ng B.M."/>
            <person name="Nguyen N.B."/>
            <person name="Nguyen P.Q."/>
            <person name="Nguyen T."/>
            <person name="Obregon M."/>
            <person name="Okwuonu G.O."/>
            <person name="Onwere C.G."/>
            <person name="Orozco G."/>
            <person name="Parra A."/>
            <person name="Patel S."/>
            <person name="Patil S."/>
            <person name="Perez A."/>
            <person name="Perez Y."/>
            <person name="Pham C."/>
            <person name="Primus E.L."/>
            <person name="Pu L.-L."/>
            <person name="Puazo M."/>
            <person name="Qin X."/>
            <person name="Quiroz J.B."/>
            <person name="Reese J."/>
            <person name="Richards S."/>
            <person name="Rives C.M."/>
            <person name="Robberts R."/>
            <person name="Ruiz S.J."/>
            <person name="Ruiz M.J."/>
            <person name="Santibanez J."/>
            <person name="Schneider B.W."/>
            <person name="Sisson I."/>
            <person name="Smith M."/>
            <person name="Sodergren E."/>
            <person name="Song X.-Z."/>
            <person name="Song B.B."/>
            <person name="Summersgill H."/>
            <person name="Thelus R."/>
            <person name="Thornton R.D."/>
            <person name="Trejos Z.Y."/>
            <person name="Usmani K."/>
            <person name="Vattathil S."/>
            <person name="Villasana D."/>
            <person name="Walker D.L."/>
            <person name="Wang S."/>
            <person name="Wang K."/>
            <person name="White C.S."/>
            <person name="Williams A.C."/>
            <person name="Williamson J."/>
            <person name="Wilson K."/>
            <person name="Woghiren I.O."/>
            <person name="Woodworth J.R."/>
            <person name="Worley K.C."/>
            <person name="Wright R.A."/>
            <person name="Wu W."/>
            <person name="Young L."/>
            <person name="Zhang L."/>
            <person name="Zhang J."/>
            <person name="Zhu Y."/>
            <person name="Muzny D.M."/>
            <person name="Weinstock G."/>
            <person name="Gibbs R.A."/>
        </authorList>
    </citation>
    <scope>NUCLEOTIDE SEQUENCE [LARGE SCALE GENOMIC DNA]</scope>
    <source>
        <strain evidence="2">LSR1</strain>
    </source>
</reference>
<proteinExistence type="predicted"/>
<keyword evidence="2" id="KW-1185">Reference proteome</keyword>
<dbReference type="PANTHER" id="PTHR31025:SF9">
    <property type="entry name" value="SI:DKEY-286J15.1"/>
    <property type="match status" value="1"/>
</dbReference>
<dbReference type="RefSeq" id="XP_029342569.1">
    <property type="nucleotide sequence ID" value="XM_029486709.1"/>
</dbReference>
<dbReference type="RefSeq" id="XP_029342568.1">
    <property type="nucleotide sequence ID" value="XM_029486708.1"/>
</dbReference>
<dbReference type="EnsemblMetazoa" id="XM_029486708.1">
    <property type="protein sequence ID" value="XP_029342568.1"/>
    <property type="gene ID" value="LOC107883135"/>
</dbReference>
<dbReference type="Proteomes" id="UP000007819">
    <property type="component" value="Chromosome A1"/>
</dbReference>
<sequence length="413" mass="48499">MDKDMFDVESILKKSPKGNIVLSYFNKNNVLSEACRKNIVETIVEHLIENKIHASPKCMENIADSIVKLFNVEVKEAYFINVPKKKPKGMLYQKYHNTITKLKRQDLWEKNAKSNLNGDRLFDKSVENSPLTIETDDPTILSFKRWLQFNVDPLEEVLTKWKQTIEHRRHFLALSSNEITDILDHWPIYKQSYAPQLIDIDFEFIYPGKSNNLFDTWSTFVHKIIPFMTVKIKDGHSKDLLKQMLELPESDLEMKNVLIFALLNSLIVPTSKTSYTDRETKRKRYIKTSIADGRESFLLYVSTLNDLYVQIQNRIDHCFETKQKLQPFICIIGSNYVSCDEFYVYYFGTYYKFNNIVRAVDICFKIFQVFNLNYPHQSELVWTFIQKFIFKINTDSDVQCSSLASLLSDLNNP</sequence>
<protein>
    <submittedName>
        <fullName evidence="1">Uncharacterized protein</fullName>
    </submittedName>
</protein>
<evidence type="ECO:0000313" key="1">
    <source>
        <dbReference type="EnsemblMetazoa" id="XP_029342569.1"/>
    </source>
</evidence>
<dbReference type="OrthoDB" id="6590608at2759"/>
<evidence type="ECO:0000313" key="2">
    <source>
        <dbReference type="Proteomes" id="UP000007819"/>
    </source>
</evidence>
<name>A0A8R2JN34_ACYPI</name>
<dbReference type="AlphaFoldDB" id="A0A8R2JN34"/>
<dbReference type="GeneID" id="107883135"/>
<dbReference type="PANTHER" id="PTHR31025">
    <property type="entry name" value="SI:CH211-196P9.1-RELATED"/>
    <property type="match status" value="1"/>
</dbReference>
<organism evidence="1 2">
    <name type="scientific">Acyrthosiphon pisum</name>
    <name type="common">Pea aphid</name>
    <dbReference type="NCBI Taxonomy" id="7029"/>
    <lineage>
        <taxon>Eukaryota</taxon>
        <taxon>Metazoa</taxon>
        <taxon>Ecdysozoa</taxon>
        <taxon>Arthropoda</taxon>
        <taxon>Hexapoda</taxon>
        <taxon>Insecta</taxon>
        <taxon>Pterygota</taxon>
        <taxon>Neoptera</taxon>
        <taxon>Paraneoptera</taxon>
        <taxon>Hemiptera</taxon>
        <taxon>Sternorrhyncha</taxon>
        <taxon>Aphidomorpha</taxon>
        <taxon>Aphidoidea</taxon>
        <taxon>Aphididae</taxon>
        <taxon>Macrosiphini</taxon>
        <taxon>Acyrthosiphon</taxon>
    </lineage>
</organism>
<dbReference type="EnsemblMetazoa" id="XM_029486709.1">
    <property type="protein sequence ID" value="XP_029342569.1"/>
    <property type="gene ID" value="LOC107883135"/>
</dbReference>
<dbReference type="KEGG" id="api:107883135"/>
<reference evidence="1" key="2">
    <citation type="submission" date="2022-06" db="UniProtKB">
        <authorList>
            <consortium name="EnsemblMetazoa"/>
        </authorList>
    </citation>
    <scope>IDENTIFICATION</scope>
</reference>